<sequence>MDRNLSLQQKIHAMDIEMQSESTIKNSDTYQSLYQMVQNQHAMVEASNMKADKCAQQVIQEQELFTAFKLRIESEHVKYMNTLTAKINGLEEKVLKLTEREKQLTKEVSKAKDHHHHHPSNTASSTSSSSSTNNSHDKKDVEKQLTKYKREYQKKAKEADKAHEDMILYKSGKEELRNEIQMLRRVNKEYLRKLNHSNPSALADTFSTPSTADASTTQQLDETCILQEELQNKVHECEMFKSELDVIAKELIEMEDVRAKMIKQLRDKEESRALLLKQKMALDKQQVIYNDKSKLYELQLKQAEQLRHQLEETLRVQDNKSKQMEEANKKIREESLLHKQLADKMRSQIATNSVRNHQVIQDNDKLKRTLQVTMDECTDLRNKLTMSVTDNKRIQDKLHMTTQKLNRAAVNQDLEQELNEYKTMLMCPICHANRKSVVIARCHHSFCRECVDKNLQVRNRKCPGCNNKFQSTDVQTLYL</sequence>
<evidence type="ECO:0000256" key="16">
    <source>
        <dbReference type="SAM" id="MobiDB-lite"/>
    </source>
</evidence>
<keyword evidence="12 14" id="KW-0539">Nucleus</keyword>
<evidence type="ECO:0000313" key="19">
    <source>
        <dbReference type="Proteomes" id="UP001431209"/>
    </source>
</evidence>
<feature type="coiled-coil region" evidence="15">
    <location>
        <begin position="293"/>
        <end position="383"/>
    </location>
</feature>
<gene>
    <name evidence="18" type="ORF">AKO1_014227</name>
</gene>
<evidence type="ECO:0000256" key="14">
    <source>
        <dbReference type="RuleBase" id="RU365038"/>
    </source>
</evidence>
<dbReference type="Proteomes" id="UP001431209">
    <property type="component" value="Unassembled WGS sequence"/>
</dbReference>
<evidence type="ECO:0000256" key="2">
    <source>
        <dbReference type="ARBA" id="ARBA00004123"/>
    </source>
</evidence>
<dbReference type="GO" id="GO:0061630">
    <property type="term" value="F:ubiquitin protein ligase activity"/>
    <property type="evidence" value="ECO:0007669"/>
    <property type="project" value="UniProtKB-EC"/>
</dbReference>
<feature type="compositionally biased region" description="Low complexity" evidence="16">
    <location>
        <begin position="120"/>
        <end position="134"/>
    </location>
</feature>
<keyword evidence="6 14" id="KW-0479">Metal-binding</keyword>
<comment type="similarity">
    <text evidence="4 14">Belongs to the BRE1 family.</text>
</comment>
<dbReference type="InterPro" id="IPR017907">
    <property type="entry name" value="Znf_RING_CS"/>
</dbReference>
<dbReference type="Pfam" id="PF00097">
    <property type="entry name" value="zf-C3HC4"/>
    <property type="match status" value="1"/>
</dbReference>
<dbReference type="GO" id="GO:0008270">
    <property type="term" value="F:zinc ion binding"/>
    <property type="evidence" value="ECO:0007669"/>
    <property type="project" value="UniProtKB-KW"/>
</dbReference>
<keyword evidence="9 14" id="KW-0862">Zinc</keyword>
<dbReference type="Gene3D" id="3.30.40.10">
    <property type="entry name" value="Zinc/RING finger domain, C3HC4 (zinc finger)"/>
    <property type="match status" value="1"/>
</dbReference>
<dbReference type="PROSITE" id="PS00518">
    <property type="entry name" value="ZF_RING_1"/>
    <property type="match status" value="1"/>
</dbReference>
<evidence type="ECO:0000256" key="15">
    <source>
        <dbReference type="SAM" id="Coils"/>
    </source>
</evidence>
<dbReference type="CDD" id="cd16499">
    <property type="entry name" value="RING-HC_Bre1-like"/>
    <property type="match status" value="1"/>
</dbReference>
<evidence type="ECO:0000256" key="10">
    <source>
        <dbReference type="ARBA" id="ARBA00022853"/>
    </source>
</evidence>
<comment type="caution">
    <text evidence="18">The sequence shown here is derived from an EMBL/GenBank/DDBJ whole genome shotgun (WGS) entry which is preliminary data.</text>
</comment>
<dbReference type="InterPro" id="IPR018957">
    <property type="entry name" value="Znf_C3HC4_RING-type"/>
</dbReference>
<evidence type="ECO:0000256" key="13">
    <source>
        <dbReference type="PROSITE-ProRule" id="PRU00175"/>
    </source>
</evidence>
<dbReference type="InterPro" id="IPR013956">
    <property type="entry name" value="E3_ubiquit_lig_Bre1"/>
</dbReference>
<comment type="subcellular location">
    <subcellularLocation>
        <location evidence="2 14">Nucleus</location>
    </subcellularLocation>
</comment>
<evidence type="ECO:0000256" key="8">
    <source>
        <dbReference type="ARBA" id="ARBA00022786"/>
    </source>
</evidence>
<keyword evidence="8 14" id="KW-0833">Ubl conjugation pathway</keyword>
<evidence type="ECO:0000256" key="4">
    <source>
        <dbReference type="ARBA" id="ARBA00005555"/>
    </source>
</evidence>
<evidence type="ECO:0000256" key="12">
    <source>
        <dbReference type="ARBA" id="ARBA00023242"/>
    </source>
</evidence>
<dbReference type="EC" id="2.3.2.27" evidence="14"/>
<keyword evidence="7 13" id="KW-0863">Zinc-finger</keyword>
<dbReference type="PANTHER" id="PTHR23163">
    <property type="entry name" value="RING FINGER PROTEIN-RELATED"/>
    <property type="match status" value="1"/>
</dbReference>
<accession>A0AAW2YZ41</accession>
<comment type="catalytic activity">
    <reaction evidence="1 14">
        <text>S-ubiquitinyl-[E2 ubiquitin-conjugating enzyme]-L-cysteine + [acceptor protein]-L-lysine = [E2 ubiquitin-conjugating enzyme]-L-cysteine + N(6)-ubiquitinyl-[acceptor protein]-L-lysine.</text>
        <dbReference type="EC" id="2.3.2.27"/>
    </reaction>
</comment>
<feature type="domain" description="RING-type" evidence="17">
    <location>
        <begin position="427"/>
        <end position="466"/>
    </location>
</feature>
<dbReference type="GO" id="GO:0005634">
    <property type="term" value="C:nucleus"/>
    <property type="evidence" value="ECO:0007669"/>
    <property type="project" value="UniProtKB-SubCell"/>
</dbReference>
<evidence type="ECO:0000256" key="6">
    <source>
        <dbReference type="ARBA" id="ARBA00022723"/>
    </source>
</evidence>
<proteinExistence type="inferred from homology"/>
<feature type="region of interest" description="Disordered" evidence="16">
    <location>
        <begin position="104"/>
        <end position="143"/>
    </location>
</feature>
<reference evidence="18 19" key="1">
    <citation type="submission" date="2024-03" db="EMBL/GenBank/DDBJ databases">
        <title>The Acrasis kona genome and developmental transcriptomes reveal deep origins of eukaryotic multicellular pathways.</title>
        <authorList>
            <person name="Sheikh S."/>
            <person name="Fu C.-J."/>
            <person name="Brown M.W."/>
            <person name="Baldauf S.L."/>
        </authorList>
    </citation>
    <scope>NUCLEOTIDE SEQUENCE [LARGE SCALE GENOMIC DNA]</scope>
    <source>
        <strain evidence="18 19">ATCC MYA-3509</strain>
    </source>
</reference>
<dbReference type="InterPro" id="IPR013083">
    <property type="entry name" value="Znf_RING/FYVE/PHD"/>
</dbReference>
<dbReference type="PROSITE" id="PS50089">
    <property type="entry name" value="ZF_RING_2"/>
    <property type="match status" value="1"/>
</dbReference>
<keyword evidence="19" id="KW-1185">Reference proteome</keyword>
<evidence type="ECO:0000259" key="17">
    <source>
        <dbReference type="PROSITE" id="PS50089"/>
    </source>
</evidence>
<keyword evidence="11 14" id="KW-0175">Coiled coil</keyword>
<comment type="pathway">
    <text evidence="3 14">Protein modification; protein ubiquitination.</text>
</comment>
<dbReference type="GO" id="GO:0006325">
    <property type="term" value="P:chromatin organization"/>
    <property type="evidence" value="ECO:0007669"/>
    <property type="project" value="UniProtKB-KW"/>
</dbReference>
<protein>
    <recommendedName>
        <fullName evidence="14">E3 ubiquitin protein ligase</fullName>
        <ecNumber evidence="14">2.3.2.27</ecNumber>
    </recommendedName>
</protein>
<dbReference type="InterPro" id="IPR001841">
    <property type="entry name" value="Znf_RING"/>
</dbReference>
<dbReference type="GO" id="GO:0033503">
    <property type="term" value="C:HULC complex"/>
    <property type="evidence" value="ECO:0007669"/>
    <property type="project" value="TreeGrafter"/>
</dbReference>
<evidence type="ECO:0000256" key="1">
    <source>
        <dbReference type="ARBA" id="ARBA00000900"/>
    </source>
</evidence>
<dbReference type="GO" id="GO:0016567">
    <property type="term" value="P:protein ubiquitination"/>
    <property type="evidence" value="ECO:0007669"/>
    <property type="project" value="UniProtKB-UniRule"/>
</dbReference>
<dbReference type="PANTHER" id="PTHR23163:SF0">
    <property type="entry name" value="E3 UBIQUITIN-PROTEIN LIGASE BRE1"/>
    <property type="match status" value="1"/>
</dbReference>
<dbReference type="AlphaFoldDB" id="A0AAW2YZ41"/>
<dbReference type="SUPFAM" id="SSF57850">
    <property type="entry name" value="RING/U-box"/>
    <property type="match status" value="1"/>
</dbReference>
<keyword evidence="10 14" id="KW-0156">Chromatin regulator</keyword>
<evidence type="ECO:0000256" key="5">
    <source>
        <dbReference type="ARBA" id="ARBA00022679"/>
    </source>
</evidence>
<organism evidence="18 19">
    <name type="scientific">Acrasis kona</name>
    <dbReference type="NCBI Taxonomy" id="1008807"/>
    <lineage>
        <taxon>Eukaryota</taxon>
        <taxon>Discoba</taxon>
        <taxon>Heterolobosea</taxon>
        <taxon>Tetramitia</taxon>
        <taxon>Eutetramitia</taxon>
        <taxon>Acrasidae</taxon>
        <taxon>Acrasis</taxon>
    </lineage>
</organism>
<keyword evidence="5 14" id="KW-0808">Transferase</keyword>
<name>A0AAW2YZ41_9EUKA</name>
<evidence type="ECO:0000256" key="9">
    <source>
        <dbReference type="ARBA" id="ARBA00022833"/>
    </source>
</evidence>
<evidence type="ECO:0000313" key="18">
    <source>
        <dbReference type="EMBL" id="KAL0482777.1"/>
    </source>
</evidence>
<dbReference type="EMBL" id="JAOPGA020000891">
    <property type="protein sequence ID" value="KAL0482777.1"/>
    <property type="molecule type" value="Genomic_DNA"/>
</dbReference>
<evidence type="ECO:0000256" key="3">
    <source>
        <dbReference type="ARBA" id="ARBA00004906"/>
    </source>
</evidence>
<evidence type="ECO:0000256" key="11">
    <source>
        <dbReference type="ARBA" id="ARBA00023054"/>
    </source>
</evidence>
<dbReference type="SMART" id="SM00184">
    <property type="entry name" value="RING"/>
    <property type="match status" value="1"/>
</dbReference>
<evidence type="ECO:0000256" key="7">
    <source>
        <dbReference type="ARBA" id="ARBA00022771"/>
    </source>
</evidence>